<dbReference type="InParanoid" id="D7G3F6"/>
<protein>
    <submittedName>
        <fullName evidence="2">Uncharacterized protein</fullName>
    </submittedName>
</protein>
<sequence length="225" mass="24017">MAGCSGERAYSRDKPTGLEDDSYSCTSGFDCQDPTAPCFGEEPTLPENEDDDGSMSFEFLDEDDLLNIGTDAVEVGTKTDVSVSATAHDTRPGSSSGDVGCGEAGGNGCTPANTRDGISNEAESRWSCASKIVPGGGPCQIEYVFGEPQDIEDIQVAFWKGDERVRTLEVYFDGTLYRTHESYAGSTFNPLGVSATGISSVMLESVDLLENEWISLIEVLIFVSP</sequence>
<gene>
    <name evidence="2" type="ORF">Esi_0051_0017</name>
</gene>
<dbReference type="Gene3D" id="2.60.120.260">
    <property type="entry name" value="Galactose-binding domain-like"/>
    <property type="match status" value="1"/>
</dbReference>
<reference evidence="2 3" key="1">
    <citation type="journal article" date="2010" name="Nature">
        <title>The Ectocarpus genome and the independent evolution of multicellularity in brown algae.</title>
        <authorList>
            <person name="Cock J.M."/>
            <person name="Sterck L."/>
            <person name="Rouze P."/>
            <person name="Scornet D."/>
            <person name="Allen A.E."/>
            <person name="Amoutzias G."/>
            <person name="Anthouard V."/>
            <person name="Artiguenave F."/>
            <person name="Aury J.M."/>
            <person name="Badger J.H."/>
            <person name="Beszteri B."/>
            <person name="Billiau K."/>
            <person name="Bonnet E."/>
            <person name="Bothwell J.H."/>
            <person name="Bowler C."/>
            <person name="Boyen C."/>
            <person name="Brownlee C."/>
            <person name="Carrano C.J."/>
            <person name="Charrier B."/>
            <person name="Cho G.Y."/>
            <person name="Coelho S.M."/>
            <person name="Collen J."/>
            <person name="Corre E."/>
            <person name="Da Silva C."/>
            <person name="Delage L."/>
            <person name="Delaroque N."/>
            <person name="Dittami S.M."/>
            <person name="Doulbeau S."/>
            <person name="Elias M."/>
            <person name="Farnham G."/>
            <person name="Gachon C.M."/>
            <person name="Gschloessl B."/>
            <person name="Heesch S."/>
            <person name="Jabbari K."/>
            <person name="Jubin C."/>
            <person name="Kawai H."/>
            <person name="Kimura K."/>
            <person name="Kloareg B."/>
            <person name="Kupper F.C."/>
            <person name="Lang D."/>
            <person name="Le Bail A."/>
            <person name="Leblanc C."/>
            <person name="Lerouge P."/>
            <person name="Lohr M."/>
            <person name="Lopez P.J."/>
            <person name="Martens C."/>
            <person name="Maumus F."/>
            <person name="Michel G."/>
            <person name="Miranda-Saavedra D."/>
            <person name="Morales J."/>
            <person name="Moreau H."/>
            <person name="Motomura T."/>
            <person name="Nagasato C."/>
            <person name="Napoli C.A."/>
            <person name="Nelson D.R."/>
            <person name="Nyvall-Collen P."/>
            <person name="Peters A.F."/>
            <person name="Pommier C."/>
            <person name="Potin P."/>
            <person name="Poulain J."/>
            <person name="Quesneville H."/>
            <person name="Read B."/>
            <person name="Rensing S.A."/>
            <person name="Ritter A."/>
            <person name="Rousvoal S."/>
            <person name="Samanta M."/>
            <person name="Samson G."/>
            <person name="Schroeder D.C."/>
            <person name="Segurens B."/>
            <person name="Strittmatter M."/>
            <person name="Tonon T."/>
            <person name="Tregear J.W."/>
            <person name="Valentin K."/>
            <person name="von Dassow P."/>
            <person name="Yamagishi T."/>
            <person name="Van de Peer Y."/>
            <person name="Wincker P."/>
        </authorList>
    </citation>
    <scope>NUCLEOTIDE SEQUENCE [LARGE SCALE GENOMIC DNA]</scope>
    <source>
        <strain evidence="3">Ec32 / CCAP1310/4</strain>
    </source>
</reference>
<dbReference type="EMBL" id="FN648719">
    <property type="protein sequence ID" value="CBJ26954.1"/>
    <property type="molecule type" value="Genomic_DNA"/>
</dbReference>
<accession>D7G3F6</accession>
<evidence type="ECO:0000313" key="2">
    <source>
        <dbReference type="EMBL" id="CBJ26954.1"/>
    </source>
</evidence>
<dbReference type="AlphaFoldDB" id="D7G3F6"/>
<organism evidence="2 3">
    <name type="scientific">Ectocarpus siliculosus</name>
    <name type="common">Brown alga</name>
    <name type="synonym">Conferva siliculosa</name>
    <dbReference type="NCBI Taxonomy" id="2880"/>
    <lineage>
        <taxon>Eukaryota</taxon>
        <taxon>Sar</taxon>
        <taxon>Stramenopiles</taxon>
        <taxon>Ochrophyta</taxon>
        <taxon>PX clade</taxon>
        <taxon>Phaeophyceae</taxon>
        <taxon>Ectocarpales</taxon>
        <taxon>Ectocarpaceae</taxon>
        <taxon>Ectocarpus</taxon>
    </lineage>
</organism>
<dbReference type="Proteomes" id="UP000002630">
    <property type="component" value="Linkage Group LG24"/>
</dbReference>
<evidence type="ECO:0000313" key="3">
    <source>
        <dbReference type="Proteomes" id="UP000002630"/>
    </source>
</evidence>
<evidence type="ECO:0000256" key="1">
    <source>
        <dbReference type="SAM" id="MobiDB-lite"/>
    </source>
</evidence>
<keyword evidence="3" id="KW-1185">Reference proteome</keyword>
<dbReference type="OrthoDB" id="536211at2759"/>
<proteinExistence type="predicted"/>
<dbReference type="EMBL" id="FN649749">
    <property type="protein sequence ID" value="CBJ26954.1"/>
    <property type="molecule type" value="Genomic_DNA"/>
</dbReference>
<feature type="region of interest" description="Disordered" evidence="1">
    <location>
        <begin position="1"/>
        <end position="26"/>
    </location>
</feature>
<name>D7G3F6_ECTSI</name>